<proteinExistence type="predicted"/>
<protein>
    <submittedName>
        <fullName evidence="2">Uncharacterized protein</fullName>
    </submittedName>
</protein>
<evidence type="ECO:0000256" key="1">
    <source>
        <dbReference type="SAM" id="Phobius"/>
    </source>
</evidence>
<gene>
    <name evidence="2" type="ORF">Taro_045192</name>
</gene>
<evidence type="ECO:0000313" key="2">
    <source>
        <dbReference type="EMBL" id="MQM12276.1"/>
    </source>
</evidence>
<name>A0A843WWF7_COLES</name>
<keyword evidence="1" id="KW-1133">Transmembrane helix</keyword>
<keyword evidence="1" id="KW-0472">Membrane</keyword>
<evidence type="ECO:0000313" key="3">
    <source>
        <dbReference type="Proteomes" id="UP000652761"/>
    </source>
</evidence>
<organism evidence="2 3">
    <name type="scientific">Colocasia esculenta</name>
    <name type="common">Wild taro</name>
    <name type="synonym">Arum esculentum</name>
    <dbReference type="NCBI Taxonomy" id="4460"/>
    <lineage>
        <taxon>Eukaryota</taxon>
        <taxon>Viridiplantae</taxon>
        <taxon>Streptophyta</taxon>
        <taxon>Embryophyta</taxon>
        <taxon>Tracheophyta</taxon>
        <taxon>Spermatophyta</taxon>
        <taxon>Magnoliopsida</taxon>
        <taxon>Liliopsida</taxon>
        <taxon>Araceae</taxon>
        <taxon>Aroideae</taxon>
        <taxon>Colocasieae</taxon>
        <taxon>Colocasia</taxon>
    </lineage>
</organism>
<accession>A0A843WWF7</accession>
<comment type="caution">
    <text evidence="2">The sequence shown here is derived from an EMBL/GenBank/DDBJ whole genome shotgun (WGS) entry which is preliminary data.</text>
</comment>
<feature type="transmembrane region" description="Helical" evidence="1">
    <location>
        <begin position="70"/>
        <end position="94"/>
    </location>
</feature>
<keyword evidence="3" id="KW-1185">Reference proteome</keyword>
<reference evidence="2" key="1">
    <citation type="submission" date="2017-07" db="EMBL/GenBank/DDBJ databases">
        <title>Taro Niue Genome Assembly and Annotation.</title>
        <authorList>
            <person name="Atibalentja N."/>
            <person name="Keating K."/>
            <person name="Fields C.J."/>
        </authorList>
    </citation>
    <scope>NUCLEOTIDE SEQUENCE</scope>
    <source>
        <strain evidence="2">Niue_2</strain>
        <tissue evidence="2">Leaf</tissue>
    </source>
</reference>
<dbReference type="EMBL" id="NMUH01005258">
    <property type="protein sequence ID" value="MQM12276.1"/>
    <property type="molecule type" value="Genomic_DNA"/>
</dbReference>
<sequence length="270" mass="28096">MALSRVRAYLVLAGLVRLSPLIGTPFLGAFEGAFGATSMLKLVAELADSGVEGKTREDRGRSQAGEQREWLVSCTAVIAWSCLVSIGIVGLALLARASGGFRFSVLSVPRVETCFRVVPDSVGFCESRTGNPYSALFARLTPLLLSVRGSSSRELGVGRVVEAAVPPCAVSSSESECCELLYPSELRVVLCKFSGSVGGDKNFGVPGGGLGGSSVDLLWCCVDLLSPILKTVVLGTSSGSSVDLLWCCVDLLSPILKIVVLGTSSGVDLS</sequence>
<keyword evidence="1" id="KW-0812">Transmembrane</keyword>
<dbReference type="Proteomes" id="UP000652761">
    <property type="component" value="Unassembled WGS sequence"/>
</dbReference>
<dbReference type="AlphaFoldDB" id="A0A843WWF7"/>